<dbReference type="AlphaFoldDB" id="A0A9W7C295"/>
<evidence type="ECO:0000256" key="1">
    <source>
        <dbReference type="ARBA" id="ARBA00001946"/>
    </source>
</evidence>
<dbReference type="CDD" id="cd05117">
    <property type="entry name" value="STKc_CAMK"/>
    <property type="match status" value="1"/>
</dbReference>
<gene>
    <name evidence="12" type="ORF">TrVE_jg13289</name>
</gene>
<dbReference type="FunFam" id="1.10.510.10:FF:000571">
    <property type="entry name" value="Maternal embryonic leucine zipper kinase"/>
    <property type="match status" value="1"/>
</dbReference>
<accession>A0A9W7C295</accession>
<dbReference type="Pfam" id="PF00069">
    <property type="entry name" value="Pkinase"/>
    <property type="match status" value="1"/>
</dbReference>
<keyword evidence="3" id="KW-0808">Transferase</keyword>
<sequence length="544" mass="61514">MGQCLSDGAGSATHDTRGNLMRERKEGIGTDVFDLYEKVKSLGEGSMGSVAMVRRKNQDPSALGSFKKSKSDLGSGKKEEEGSNSTAVQTKRRSSHGSGLYALKAIHLNRMTDEFIQELKNEIDILKSLDHPNIVKPMETFNRRRQMFIIMELCSGGDLYTRDPYSEQQAAAITGKLLSAISYMHSRNITHRDLKFENIMFESSHPEAEIKVIDFGLSKKYVPEAPHLVDGVGTIYTMAPQVLQGMYTSQADLWSVGVIAYMLLCSEMPFTGRKRRHVIDKIMRCSYDFKGSRWNNISSEAKEFIKNLIELNPKKRFNADQALKSKWMQKDFAIANRRPSDNIMEAAATSLKNYGAYGQLQKMALMVIAHQSTTDEILELRKAFDAYDTANNGTIQLSEFQAALKSVGSHDEKQIEEMFQSVDVDNSGQIHYTEFLAATMEAHGHIEEDRLAEAFDRLDCDDSGYITRENLKEILGTEYTKQKADEFIAEADVDNNGKICWDEFKTMFERRHQKDMKDFMGDQQSMMAESDRNLLGVDADIPKD</sequence>
<dbReference type="PANTHER" id="PTHR24349">
    <property type="entry name" value="SERINE/THREONINE-PROTEIN KINASE"/>
    <property type="match status" value="1"/>
</dbReference>
<evidence type="ECO:0000256" key="9">
    <source>
        <dbReference type="SAM" id="MobiDB-lite"/>
    </source>
</evidence>
<keyword evidence="5" id="KW-0418">Kinase</keyword>
<dbReference type="InterPro" id="IPR011992">
    <property type="entry name" value="EF-hand-dom_pair"/>
</dbReference>
<feature type="domain" description="EF-hand" evidence="11">
    <location>
        <begin position="446"/>
        <end position="475"/>
    </location>
</feature>
<dbReference type="CDD" id="cd00051">
    <property type="entry name" value="EFh"/>
    <property type="match status" value="2"/>
</dbReference>
<dbReference type="InterPro" id="IPR050205">
    <property type="entry name" value="CDPK_Ser/Thr_kinases"/>
</dbReference>
<feature type="domain" description="Protein kinase" evidence="10">
    <location>
        <begin position="36"/>
        <end position="328"/>
    </location>
</feature>
<keyword evidence="4" id="KW-0547">Nucleotide-binding</keyword>
<feature type="domain" description="EF-hand" evidence="11">
    <location>
        <begin position="375"/>
        <end position="410"/>
    </location>
</feature>
<dbReference type="InterPro" id="IPR000719">
    <property type="entry name" value="Prot_kinase_dom"/>
</dbReference>
<feature type="compositionally biased region" description="Basic and acidic residues" evidence="9">
    <location>
        <begin position="69"/>
        <end position="81"/>
    </location>
</feature>
<organism evidence="12 13">
    <name type="scientific">Triparma verrucosa</name>
    <dbReference type="NCBI Taxonomy" id="1606542"/>
    <lineage>
        <taxon>Eukaryota</taxon>
        <taxon>Sar</taxon>
        <taxon>Stramenopiles</taxon>
        <taxon>Ochrophyta</taxon>
        <taxon>Bolidophyceae</taxon>
        <taxon>Parmales</taxon>
        <taxon>Triparmaceae</taxon>
        <taxon>Triparma</taxon>
    </lineage>
</organism>
<dbReference type="GO" id="GO:0004674">
    <property type="term" value="F:protein serine/threonine kinase activity"/>
    <property type="evidence" value="ECO:0007669"/>
    <property type="project" value="UniProtKB-KW"/>
</dbReference>
<dbReference type="Gene3D" id="3.30.200.20">
    <property type="entry name" value="Phosphorylase Kinase, domain 1"/>
    <property type="match status" value="1"/>
</dbReference>
<dbReference type="Proteomes" id="UP001165160">
    <property type="component" value="Unassembled WGS sequence"/>
</dbReference>
<evidence type="ECO:0000313" key="13">
    <source>
        <dbReference type="Proteomes" id="UP001165160"/>
    </source>
</evidence>
<evidence type="ECO:0000256" key="6">
    <source>
        <dbReference type="ARBA" id="ARBA00022837"/>
    </source>
</evidence>
<reference evidence="13" key="1">
    <citation type="journal article" date="2023" name="Commun. Biol.">
        <title>Genome analysis of Parmales, the sister group of diatoms, reveals the evolutionary specialization of diatoms from phago-mixotrophs to photoautotrophs.</title>
        <authorList>
            <person name="Ban H."/>
            <person name="Sato S."/>
            <person name="Yoshikawa S."/>
            <person name="Yamada K."/>
            <person name="Nakamura Y."/>
            <person name="Ichinomiya M."/>
            <person name="Sato N."/>
            <person name="Blanc-Mathieu R."/>
            <person name="Endo H."/>
            <person name="Kuwata A."/>
            <person name="Ogata H."/>
        </authorList>
    </citation>
    <scope>NUCLEOTIDE SEQUENCE [LARGE SCALE GENOMIC DNA]</scope>
    <source>
        <strain evidence="13">NIES 3699</strain>
    </source>
</reference>
<comment type="similarity">
    <text evidence="8">Belongs to the protein kinase superfamily. Ser/Thr protein kinase family. CDPK subfamily.</text>
</comment>
<evidence type="ECO:0000259" key="11">
    <source>
        <dbReference type="PROSITE" id="PS50222"/>
    </source>
</evidence>
<keyword evidence="6" id="KW-0106">Calcium</keyword>
<comment type="caution">
    <text evidence="12">The sequence shown here is derived from an EMBL/GenBank/DDBJ whole genome shotgun (WGS) entry which is preliminary data.</text>
</comment>
<evidence type="ECO:0000256" key="7">
    <source>
        <dbReference type="ARBA" id="ARBA00022840"/>
    </source>
</evidence>
<dbReference type="InterPro" id="IPR002048">
    <property type="entry name" value="EF_hand_dom"/>
</dbReference>
<evidence type="ECO:0000313" key="12">
    <source>
        <dbReference type="EMBL" id="GMI00627.1"/>
    </source>
</evidence>
<keyword evidence="2" id="KW-0723">Serine/threonine-protein kinase</keyword>
<dbReference type="PROSITE" id="PS50222">
    <property type="entry name" value="EF_HAND_2"/>
    <property type="match status" value="4"/>
</dbReference>
<dbReference type="Gene3D" id="1.10.510.10">
    <property type="entry name" value="Transferase(Phosphotransferase) domain 1"/>
    <property type="match status" value="1"/>
</dbReference>
<dbReference type="PROSITE" id="PS00018">
    <property type="entry name" value="EF_HAND_1"/>
    <property type="match status" value="1"/>
</dbReference>
<dbReference type="InterPro" id="IPR008271">
    <property type="entry name" value="Ser/Thr_kinase_AS"/>
</dbReference>
<dbReference type="Gene3D" id="1.10.238.10">
    <property type="entry name" value="EF-hand"/>
    <property type="match status" value="2"/>
</dbReference>
<comment type="cofactor">
    <cofactor evidence="1">
        <name>Mg(2+)</name>
        <dbReference type="ChEBI" id="CHEBI:18420"/>
    </cofactor>
</comment>
<feature type="region of interest" description="Disordered" evidence="9">
    <location>
        <begin position="56"/>
        <end position="94"/>
    </location>
</feature>
<protein>
    <recommendedName>
        <fullName evidence="14">Calmodulin</fullName>
    </recommendedName>
</protein>
<evidence type="ECO:0000256" key="5">
    <source>
        <dbReference type="ARBA" id="ARBA00022777"/>
    </source>
</evidence>
<dbReference type="FunFam" id="1.10.238.10:FF:000001">
    <property type="entry name" value="Calmodulin 1"/>
    <property type="match status" value="1"/>
</dbReference>
<evidence type="ECO:0000256" key="4">
    <source>
        <dbReference type="ARBA" id="ARBA00022741"/>
    </source>
</evidence>
<evidence type="ECO:0000259" key="10">
    <source>
        <dbReference type="PROSITE" id="PS50011"/>
    </source>
</evidence>
<keyword evidence="7" id="KW-0067">ATP-binding</keyword>
<keyword evidence="13" id="KW-1185">Reference proteome</keyword>
<dbReference type="SUPFAM" id="SSF47473">
    <property type="entry name" value="EF-hand"/>
    <property type="match status" value="1"/>
</dbReference>
<dbReference type="InterPro" id="IPR018247">
    <property type="entry name" value="EF_Hand_1_Ca_BS"/>
</dbReference>
<dbReference type="PROSITE" id="PS00108">
    <property type="entry name" value="PROTEIN_KINASE_ST"/>
    <property type="match status" value="1"/>
</dbReference>
<dbReference type="SMART" id="SM00220">
    <property type="entry name" value="S_TKc"/>
    <property type="match status" value="1"/>
</dbReference>
<evidence type="ECO:0000256" key="2">
    <source>
        <dbReference type="ARBA" id="ARBA00022527"/>
    </source>
</evidence>
<feature type="domain" description="EF-hand" evidence="11">
    <location>
        <begin position="411"/>
        <end position="445"/>
    </location>
</feature>
<dbReference type="SUPFAM" id="SSF56112">
    <property type="entry name" value="Protein kinase-like (PK-like)"/>
    <property type="match status" value="1"/>
</dbReference>
<dbReference type="GO" id="GO:0005524">
    <property type="term" value="F:ATP binding"/>
    <property type="evidence" value="ECO:0007669"/>
    <property type="project" value="UniProtKB-KW"/>
</dbReference>
<dbReference type="SMART" id="SM00054">
    <property type="entry name" value="EFh"/>
    <property type="match status" value="4"/>
</dbReference>
<dbReference type="Pfam" id="PF13499">
    <property type="entry name" value="EF-hand_7"/>
    <property type="match status" value="2"/>
</dbReference>
<dbReference type="EMBL" id="BRXX01000250">
    <property type="protein sequence ID" value="GMI00627.1"/>
    <property type="molecule type" value="Genomic_DNA"/>
</dbReference>
<dbReference type="InterPro" id="IPR011009">
    <property type="entry name" value="Kinase-like_dom_sf"/>
</dbReference>
<feature type="domain" description="EF-hand" evidence="11">
    <location>
        <begin position="479"/>
        <end position="514"/>
    </location>
</feature>
<evidence type="ECO:0008006" key="14">
    <source>
        <dbReference type="Google" id="ProtNLM"/>
    </source>
</evidence>
<evidence type="ECO:0000256" key="3">
    <source>
        <dbReference type="ARBA" id="ARBA00022679"/>
    </source>
</evidence>
<dbReference type="GO" id="GO:0005509">
    <property type="term" value="F:calcium ion binding"/>
    <property type="evidence" value="ECO:0007669"/>
    <property type="project" value="InterPro"/>
</dbReference>
<proteinExistence type="inferred from homology"/>
<evidence type="ECO:0000256" key="8">
    <source>
        <dbReference type="ARBA" id="ARBA00024334"/>
    </source>
</evidence>
<name>A0A9W7C295_9STRA</name>
<dbReference type="PROSITE" id="PS50011">
    <property type="entry name" value="PROTEIN_KINASE_DOM"/>
    <property type="match status" value="1"/>
</dbReference>